<dbReference type="Pfam" id="PF20586">
    <property type="entry name" value="DUF6788"/>
    <property type="match status" value="1"/>
</dbReference>
<organism evidence="3 4">
    <name type="scientific">Halorientalis persicus</name>
    <dbReference type="NCBI Taxonomy" id="1367881"/>
    <lineage>
        <taxon>Archaea</taxon>
        <taxon>Methanobacteriati</taxon>
        <taxon>Methanobacteriota</taxon>
        <taxon>Stenosarchaea group</taxon>
        <taxon>Halobacteria</taxon>
        <taxon>Halobacteriales</taxon>
        <taxon>Haloarculaceae</taxon>
        <taxon>Halorientalis</taxon>
    </lineage>
</organism>
<accession>A0A1H8Q7Z7</accession>
<feature type="domain" description="DUF6788" evidence="2">
    <location>
        <begin position="95"/>
        <end position="132"/>
    </location>
</feature>
<gene>
    <name evidence="3" type="ORF">SAMN05216388_101390</name>
</gene>
<dbReference type="EMBL" id="FOCX01000013">
    <property type="protein sequence ID" value="SEO50186.1"/>
    <property type="molecule type" value="Genomic_DNA"/>
</dbReference>
<protein>
    <recommendedName>
        <fullName evidence="2">DUF6788 domain-containing protein</fullName>
    </recommendedName>
</protein>
<keyword evidence="4" id="KW-1185">Reference proteome</keyword>
<dbReference type="AlphaFoldDB" id="A0A1H8Q7Z7"/>
<dbReference type="RefSeq" id="WP_244515012.1">
    <property type="nucleotide sequence ID" value="NZ_FOCX01000013.1"/>
</dbReference>
<evidence type="ECO:0000259" key="2">
    <source>
        <dbReference type="Pfam" id="PF20586"/>
    </source>
</evidence>
<dbReference type="Proteomes" id="UP000198775">
    <property type="component" value="Unassembled WGS sequence"/>
</dbReference>
<evidence type="ECO:0000313" key="4">
    <source>
        <dbReference type="Proteomes" id="UP000198775"/>
    </source>
</evidence>
<reference evidence="4" key="1">
    <citation type="submission" date="2016-10" db="EMBL/GenBank/DDBJ databases">
        <authorList>
            <person name="Varghese N."/>
            <person name="Submissions S."/>
        </authorList>
    </citation>
    <scope>NUCLEOTIDE SEQUENCE [LARGE SCALE GENOMIC DNA]</scope>
    <source>
        <strain evidence="4">IBRC-M 10043</strain>
    </source>
</reference>
<evidence type="ECO:0000313" key="3">
    <source>
        <dbReference type="EMBL" id="SEO50186.1"/>
    </source>
</evidence>
<evidence type="ECO:0000256" key="1">
    <source>
        <dbReference type="SAM" id="MobiDB-lite"/>
    </source>
</evidence>
<proteinExistence type="predicted"/>
<name>A0A1H8Q7Z7_9EURY</name>
<feature type="region of interest" description="Disordered" evidence="1">
    <location>
        <begin position="1"/>
        <end position="21"/>
    </location>
</feature>
<feature type="region of interest" description="Disordered" evidence="1">
    <location>
        <begin position="52"/>
        <end position="93"/>
    </location>
</feature>
<feature type="compositionally biased region" description="Acidic residues" evidence="1">
    <location>
        <begin position="60"/>
        <end position="85"/>
    </location>
</feature>
<dbReference type="InterPro" id="IPR046738">
    <property type="entry name" value="DUF6788"/>
</dbReference>
<sequence>MSDDNSDDLTGNLDTPPAAPDELPAYLVDAIERQGPDRLRLVSNYALSLAGWKERQTEQEVSEQAEQEPDDVPDEWDEDDWEEVKEEAIDKAEIAPTKGTITTKTISGNDYYYLQWREGDKVRSQYIAPVSPSKNS</sequence>